<dbReference type="Pfam" id="PF00515">
    <property type="entry name" value="TPR_1"/>
    <property type="match status" value="1"/>
</dbReference>
<sequence length="187" mass="20335">MKTMLKLAAGAFVLTTAASAANSAIQVAGNSSAQACYTAAAQRSDSRSDLRPCNFALDVEMLNSYDRVATFVNRGIIHFHRGNYDRALVDFDRALGLDAENPEAMLNKAITLMRRDERGDQALPLFTRALDLGTDQPAVAHYGRGLAHQLTGDLTSAYMDILTASELAPEWEAPRNDLSNFIVEPNS</sequence>
<dbReference type="SMART" id="SM00028">
    <property type="entry name" value="TPR"/>
    <property type="match status" value="3"/>
</dbReference>
<evidence type="ECO:0000256" key="3">
    <source>
        <dbReference type="PROSITE-ProRule" id="PRU00339"/>
    </source>
</evidence>
<dbReference type="Gene3D" id="1.25.40.10">
    <property type="entry name" value="Tetratricopeptide repeat domain"/>
    <property type="match status" value="1"/>
</dbReference>
<keyword evidence="2 3" id="KW-0802">TPR repeat</keyword>
<comment type="caution">
    <text evidence="5">The sequence shown here is derived from an EMBL/GenBank/DDBJ whole genome shotgun (WGS) entry which is preliminary data.</text>
</comment>
<organism evidence="5 6">
    <name type="scientific">Parasphingopyxis lamellibrachiae</name>
    <dbReference type="NCBI Taxonomy" id="680125"/>
    <lineage>
        <taxon>Bacteria</taxon>
        <taxon>Pseudomonadati</taxon>
        <taxon>Pseudomonadota</taxon>
        <taxon>Alphaproteobacteria</taxon>
        <taxon>Sphingomonadales</taxon>
        <taxon>Sphingomonadaceae</taxon>
        <taxon>Parasphingopyxis</taxon>
    </lineage>
</organism>
<dbReference type="InterPro" id="IPR050498">
    <property type="entry name" value="Ycf3"/>
</dbReference>
<dbReference type="RefSeq" id="WP_116234983.1">
    <property type="nucleotide sequence ID" value="NZ_QRDP01000004.1"/>
</dbReference>
<dbReference type="OrthoDB" id="7594766at2"/>
<gene>
    <name evidence="5" type="ORF">DFR46_0460</name>
</gene>
<keyword evidence="1" id="KW-0677">Repeat</keyword>
<evidence type="ECO:0000313" key="6">
    <source>
        <dbReference type="Proteomes" id="UP000256310"/>
    </source>
</evidence>
<feature type="repeat" description="TPR" evidence="3">
    <location>
        <begin position="68"/>
        <end position="101"/>
    </location>
</feature>
<dbReference type="Pfam" id="PF13432">
    <property type="entry name" value="TPR_16"/>
    <property type="match status" value="1"/>
</dbReference>
<dbReference type="InterPro" id="IPR011990">
    <property type="entry name" value="TPR-like_helical_dom_sf"/>
</dbReference>
<evidence type="ECO:0000256" key="1">
    <source>
        <dbReference type="ARBA" id="ARBA00022737"/>
    </source>
</evidence>
<name>A0A3D9FEI1_9SPHN</name>
<dbReference type="EMBL" id="QRDP01000004">
    <property type="protein sequence ID" value="RED15466.1"/>
    <property type="molecule type" value="Genomic_DNA"/>
</dbReference>
<dbReference type="Proteomes" id="UP000256310">
    <property type="component" value="Unassembled WGS sequence"/>
</dbReference>
<dbReference type="SUPFAM" id="SSF48452">
    <property type="entry name" value="TPR-like"/>
    <property type="match status" value="1"/>
</dbReference>
<evidence type="ECO:0000313" key="5">
    <source>
        <dbReference type="EMBL" id="RED15466.1"/>
    </source>
</evidence>
<dbReference type="PANTHER" id="PTHR44858:SF1">
    <property type="entry name" value="UDP-N-ACETYLGLUCOSAMINE--PEPTIDE N-ACETYLGLUCOSAMINYLTRANSFERASE SPINDLY-RELATED"/>
    <property type="match status" value="1"/>
</dbReference>
<evidence type="ECO:0000256" key="2">
    <source>
        <dbReference type="ARBA" id="ARBA00022803"/>
    </source>
</evidence>
<feature type="signal peptide" evidence="4">
    <location>
        <begin position="1"/>
        <end position="20"/>
    </location>
</feature>
<proteinExistence type="predicted"/>
<evidence type="ECO:0000256" key="4">
    <source>
        <dbReference type="SAM" id="SignalP"/>
    </source>
</evidence>
<accession>A0A3D9FEI1</accession>
<keyword evidence="6" id="KW-1185">Reference proteome</keyword>
<dbReference type="PROSITE" id="PS50005">
    <property type="entry name" value="TPR"/>
    <property type="match status" value="1"/>
</dbReference>
<dbReference type="PANTHER" id="PTHR44858">
    <property type="entry name" value="TETRATRICOPEPTIDE REPEAT PROTEIN 6"/>
    <property type="match status" value="1"/>
</dbReference>
<feature type="chain" id="PRO_5017661143" evidence="4">
    <location>
        <begin position="21"/>
        <end position="187"/>
    </location>
</feature>
<reference evidence="5 6" key="1">
    <citation type="submission" date="2018-07" db="EMBL/GenBank/DDBJ databases">
        <title>Genomic Encyclopedia of Type Strains, Phase IV (KMG-IV): sequencing the most valuable type-strain genomes for metagenomic binning, comparative biology and taxonomic classification.</title>
        <authorList>
            <person name="Goeker M."/>
        </authorList>
    </citation>
    <scope>NUCLEOTIDE SEQUENCE [LARGE SCALE GENOMIC DNA]</scope>
    <source>
        <strain evidence="5 6">DSM 26725</strain>
    </source>
</reference>
<dbReference type="AlphaFoldDB" id="A0A3D9FEI1"/>
<keyword evidence="4" id="KW-0732">Signal</keyword>
<dbReference type="InterPro" id="IPR019734">
    <property type="entry name" value="TPR_rpt"/>
</dbReference>
<protein>
    <submittedName>
        <fullName evidence="5">Tetratricopeptide repeat protein</fullName>
    </submittedName>
</protein>